<sequence>MEFHSKILKELEKEPDPDMQWLSSLLPLLKEIKKKLQKRGQKFNFIANWSQF</sequence>
<gene>
    <name evidence="1" type="ORF">TMSB3V08_LOCUS12568</name>
</gene>
<organism evidence="1">
    <name type="scientific">Timema monikensis</name>
    <dbReference type="NCBI Taxonomy" id="170555"/>
    <lineage>
        <taxon>Eukaryota</taxon>
        <taxon>Metazoa</taxon>
        <taxon>Ecdysozoa</taxon>
        <taxon>Arthropoda</taxon>
        <taxon>Hexapoda</taxon>
        <taxon>Insecta</taxon>
        <taxon>Pterygota</taxon>
        <taxon>Neoptera</taxon>
        <taxon>Polyneoptera</taxon>
        <taxon>Phasmatodea</taxon>
        <taxon>Timematodea</taxon>
        <taxon>Timematoidea</taxon>
        <taxon>Timematidae</taxon>
        <taxon>Timema</taxon>
    </lineage>
</organism>
<accession>A0A7R9HV20</accession>
<evidence type="ECO:0000313" key="1">
    <source>
        <dbReference type="EMBL" id="CAD7435922.1"/>
    </source>
</evidence>
<protein>
    <submittedName>
        <fullName evidence="1">Uncharacterized protein</fullName>
    </submittedName>
</protein>
<reference evidence="1" key="1">
    <citation type="submission" date="2020-11" db="EMBL/GenBank/DDBJ databases">
        <authorList>
            <person name="Tran Van P."/>
        </authorList>
    </citation>
    <scope>NUCLEOTIDE SEQUENCE</scope>
</reference>
<dbReference type="EMBL" id="OB804796">
    <property type="protein sequence ID" value="CAD7435922.1"/>
    <property type="molecule type" value="Genomic_DNA"/>
</dbReference>
<dbReference type="AlphaFoldDB" id="A0A7R9HV20"/>
<proteinExistence type="predicted"/>
<name>A0A7R9HV20_9NEOP</name>